<name>A0A7S0SZE2_9STRA</name>
<keyword evidence="1" id="KW-1133">Transmembrane helix</keyword>
<dbReference type="InterPro" id="IPR036866">
    <property type="entry name" value="RibonucZ/Hydroxyglut_hydro"/>
</dbReference>
<evidence type="ECO:0000256" key="1">
    <source>
        <dbReference type="SAM" id="Phobius"/>
    </source>
</evidence>
<feature type="domain" description="4Fe-4S ferredoxin-type" evidence="2">
    <location>
        <begin position="35"/>
        <end position="65"/>
    </location>
</feature>
<dbReference type="PANTHER" id="PTHR42773">
    <property type="entry name" value="METALLO-BETA-LACTAMASE-RELATED"/>
    <property type="match status" value="1"/>
</dbReference>
<sequence>MVINLNINLFIILITVYVINAIAPYKKPRSSNVPGNLYVDESCIDCDACRWICPNVFNRIGIKSSVIKQPDGESETLQAYSAMIACPVGSIRTKTNDPLVKRALNIFPAEIDNVNIPGIYHMGYHSAESFGATSYLIKINSSNNTIKNVMIDVPRFNSKLANIVEDEGGIDLLVITHRDNIPHQQKWKDRFPKMTRVMHRTDLTSDTMNLEVKLEGGGPWYPYGNDAGFKIIHTPGHTAGSLCIYRETKGEYGGDIVLLTGDHLAYSNSRKALEGFKRYNQGNVMVQGEMIKALATDDLPFTWILPSHGRMAKFSSVEEKNELVLKAYKDFMAEDELIGRFSIGYT</sequence>
<evidence type="ECO:0000259" key="2">
    <source>
        <dbReference type="PROSITE" id="PS51379"/>
    </source>
</evidence>
<dbReference type="Pfam" id="PF13370">
    <property type="entry name" value="Fer4_13"/>
    <property type="match status" value="1"/>
</dbReference>
<dbReference type="SUPFAM" id="SSF56281">
    <property type="entry name" value="Metallo-hydrolase/oxidoreductase"/>
    <property type="match status" value="1"/>
</dbReference>
<dbReference type="Gene3D" id="3.30.70.20">
    <property type="match status" value="1"/>
</dbReference>
<protein>
    <recommendedName>
        <fullName evidence="2">4Fe-4S ferredoxin-type domain-containing protein</fullName>
    </recommendedName>
</protein>
<organism evidence="3">
    <name type="scientific">Chromulina nebulosa</name>
    <dbReference type="NCBI Taxonomy" id="96789"/>
    <lineage>
        <taxon>Eukaryota</taxon>
        <taxon>Sar</taxon>
        <taxon>Stramenopiles</taxon>
        <taxon>Ochrophyta</taxon>
        <taxon>Chrysophyceae</taxon>
        <taxon>Chromulinales</taxon>
        <taxon>Chromulinaceae</taxon>
        <taxon>Chromulina</taxon>
    </lineage>
</organism>
<reference evidence="3" key="1">
    <citation type="submission" date="2021-01" db="EMBL/GenBank/DDBJ databases">
        <authorList>
            <person name="Corre E."/>
            <person name="Pelletier E."/>
            <person name="Niang G."/>
            <person name="Scheremetjew M."/>
            <person name="Finn R."/>
            <person name="Kale V."/>
            <person name="Holt S."/>
            <person name="Cochrane G."/>
            <person name="Meng A."/>
            <person name="Brown T."/>
            <person name="Cohen L."/>
        </authorList>
    </citation>
    <scope>NUCLEOTIDE SEQUENCE</scope>
    <source>
        <strain evidence="3">UTEXLB2642</strain>
    </source>
</reference>
<proteinExistence type="predicted"/>
<dbReference type="PROSITE" id="PS00198">
    <property type="entry name" value="4FE4S_FER_1"/>
    <property type="match status" value="1"/>
</dbReference>
<dbReference type="PANTHER" id="PTHR42773:SF1">
    <property type="entry name" value="METALLO-BETA-LACTAMASE FAMILY PROTEIN"/>
    <property type="match status" value="1"/>
</dbReference>
<dbReference type="SUPFAM" id="SSF54862">
    <property type="entry name" value="4Fe-4S ferredoxins"/>
    <property type="match status" value="1"/>
</dbReference>
<feature type="transmembrane region" description="Helical" evidence="1">
    <location>
        <begin position="6"/>
        <end position="23"/>
    </location>
</feature>
<dbReference type="InterPro" id="IPR017900">
    <property type="entry name" value="4Fe4S_Fe_S_CS"/>
</dbReference>
<dbReference type="PROSITE" id="PS51379">
    <property type="entry name" value="4FE4S_FER_2"/>
    <property type="match status" value="1"/>
</dbReference>
<dbReference type="AlphaFoldDB" id="A0A7S0SZE2"/>
<accession>A0A7S0SZE2</accession>
<gene>
    <name evidence="3" type="ORF">CNEB1095_LOCUS3288</name>
</gene>
<keyword evidence="1" id="KW-0472">Membrane</keyword>
<dbReference type="SMART" id="SM00849">
    <property type="entry name" value="Lactamase_B"/>
    <property type="match status" value="1"/>
</dbReference>
<keyword evidence="1" id="KW-0812">Transmembrane</keyword>
<dbReference type="InterPro" id="IPR017896">
    <property type="entry name" value="4Fe4S_Fe-S-bd"/>
</dbReference>
<evidence type="ECO:0000313" key="3">
    <source>
        <dbReference type="EMBL" id="CAD8719376.1"/>
    </source>
</evidence>
<dbReference type="EMBL" id="HBFD01005012">
    <property type="protein sequence ID" value="CAD8719376.1"/>
    <property type="molecule type" value="Transcribed_RNA"/>
</dbReference>
<dbReference type="InterPro" id="IPR001279">
    <property type="entry name" value="Metallo-B-lactamas"/>
</dbReference>
<dbReference type="Gene3D" id="3.60.15.10">
    <property type="entry name" value="Ribonuclease Z/Hydroxyacylglutathione hydrolase-like"/>
    <property type="match status" value="1"/>
</dbReference>